<keyword evidence="1" id="KW-0472">Membrane</keyword>
<organism evidence="2">
    <name type="scientific">hydrothermal vent metagenome</name>
    <dbReference type="NCBI Taxonomy" id="652676"/>
    <lineage>
        <taxon>unclassified sequences</taxon>
        <taxon>metagenomes</taxon>
        <taxon>ecological metagenomes</taxon>
    </lineage>
</organism>
<dbReference type="EMBL" id="UOFZ01000061">
    <property type="protein sequence ID" value="VAX12727.1"/>
    <property type="molecule type" value="Genomic_DNA"/>
</dbReference>
<protein>
    <submittedName>
        <fullName evidence="2">Uncharacterized protein</fullName>
    </submittedName>
</protein>
<evidence type="ECO:0000256" key="1">
    <source>
        <dbReference type="SAM" id="Phobius"/>
    </source>
</evidence>
<gene>
    <name evidence="2" type="ORF">MNBD_GAMMA24-807</name>
</gene>
<proteinExistence type="predicted"/>
<accession>A0A3B1C7B8</accession>
<keyword evidence="1" id="KW-1133">Transmembrane helix</keyword>
<dbReference type="AlphaFoldDB" id="A0A3B1C7B8"/>
<feature type="transmembrane region" description="Helical" evidence="1">
    <location>
        <begin position="12"/>
        <end position="29"/>
    </location>
</feature>
<name>A0A3B1C7B8_9ZZZZ</name>
<keyword evidence="1" id="KW-0812">Transmembrane</keyword>
<evidence type="ECO:0000313" key="2">
    <source>
        <dbReference type="EMBL" id="VAX12727.1"/>
    </source>
</evidence>
<reference evidence="2" key="1">
    <citation type="submission" date="2018-06" db="EMBL/GenBank/DDBJ databases">
        <authorList>
            <person name="Zhirakovskaya E."/>
        </authorList>
    </citation>
    <scope>NUCLEOTIDE SEQUENCE</scope>
</reference>
<sequence length="155" mass="17535">MKIFAIMKKIALALLLMLGLFGVIIYYFSDHIDYLLSDTSVAGCNYTTFTFKEYSWGNGFSMWNLGTTYRLNKGDNVAVPPWVDCADLVLPLKRMLANYSKTWNDSKGSMKVIIESNENGYNAYILKNKELFFVSGYPDFGGTPPSEEEKKVCAE</sequence>